<dbReference type="Pfam" id="PF21787">
    <property type="entry name" value="TNP-like_RNaseH_N"/>
    <property type="match status" value="1"/>
</dbReference>
<name>A0ABM1XL59_AEDAL</name>
<feature type="region of interest" description="Disordered" evidence="1">
    <location>
        <begin position="78"/>
        <end position="122"/>
    </location>
</feature>
<evidence type="ECO:0000256" key="1">
    <source>
        <dbReference type="SAM" id="MobiDB-lite"/>
    </source>
</evidence>
<dbReference type="InterPro" id="IPR048365">
    <property type="entry name" value="TNP-like_RNaseH_N"/>
</dbReference>
<evidence type="ECO:0000313" key="4">
    <source>
        <dbReference type="Proteomes" id="UP000069940"/>
    </source>
</evidence>
<organism evidence="3 4">
    <name type="scientific">Aedes albopictus</name>
    <name type="common">Asian tiger mosquito</name>
    <name type="synonym">Stegomyia albopicta</name>
    <dbReference type="NCBI Taxonomy" id="7160"/>
    <lineage>
        <taxon>Eukaryota</taxon>
        <taxon>Metazoa</taxon>
        <taxon>Ecdysozoa</taxon>
        <taxon>Arthropoda</taxon>
        <taxon>Hexapoda</taxon>
        <taxon>Insecta</taxon>
        <taxon>Pterygota</taxon>
        <taxon>Neoptera</taxon>
        <taxon>Endopterygota</taxon>
        <taxon>Diptera</taxon>
        <taxon>Nematocera</taxon>
        <taxon>Culicoidea</taxon>
        <taxon>Culicidae</taxon>
        <taxon>Culicinae</taxon>
        <taxon>Aedini</taxon>
        <taxon>Aedes</taxon>
        <taxon>Stegomyia</taxon>
    </lineage>
</organism>
<protein>
    <recommendedName>
        <fullName evidence="2">Transposable element P transposase-like RNase H domain-containing protein</fullName>
    </recommendedName>
</protein>
<dbReference type="Proteomes" id="UP000069940">
    <property type="component" value="Unassembled WGS sequence"/>
</dbReference>
<dbReference type="RefSeq" id="XP_062703684.1">
    <property type="nucleotide sequence ID" value="XM_062847700.1"/>
</dbReference>
<evidence type="ECO:0000259" key="2">
    <source>
        <dbReference type="Pfam" id="PF21787"/>
    </source>
</evidence>
<feature type="domain" description="Transposable element P transposase-like RNase H" evidence="2">
    <location>
        <begin position="284"/>
        <end position="411"/>
    </location>
</feature>
<evidence type="ECO:0000313" key="3">
    <source>
        <dbReference type="EnsemblMetazoa" id="AALFPA23_000676.P552"/>
    </source>
</evidence>
<keyword evidence="4" id="KW-1185">Reference proteome</keyword>
<proteinExistence type="predicted"/>
<reference evidence="4" key="1">
    <citation type="journal article" date="2015" name="Proc. Natl. Acad. Sci. U.S.A.">
        <title>Genome sequence of the Asian Tiger mosquito, Aedes albopictus, reveals insights into its biology, genetics, and evolution.</title>
        <authorList>
            <person name="Chen X.G."/>
            <person name="Jiang X."/>
            <person name="Gu J."/>
            <person name="Xu M."/>
            <person name="Wu Y."/>
            <person name="Deng Y."/>
            <person name="Zhang C."/>
            <person name="Bonizzoni M."/>
            <person name="Dermauw W."/>
            <person name="Vontas J."/>
            <person name="Armbruster P."/>
            <person name="Huang X."/>
            <person name="Yang Y."/>
            <person name="Zhang H."/>
            <person name="He W."/>
            <person name="Peng H."/>
            <person name="Liu Y."/>
            <person name="Wu K."/>
            <person name="Chen J."/>
            <person name="Lirakis M."/>
            <person name="Topalis P."/>
            <person name="Van Leeuwen T."/>
            <person name="Hall A.B."/>
            <person name="Jiang X."/>
            <person name="Thorpe C."/>
            <person name="Mueller R.L."/>
            <person name="Sun C."/>
            <person name="Waterhouse R.M."/>
            <person name="Yan G."/>
            <person name="Tu Z.J."/>
            <person name="Fang X."/>
            <person name="James A.A."/>
        </authorList>
    </citation>
    <scope>NUCLEOTIDE SEQUENCE [LARGE SCALE GENOMIC DNA]</scope>
    <source>
        <strain evidence="4">Foshan</strain>
    </source>
</reference>
<accession>A0ABM1XL59</accession>
<dbReference type="GeneID" id="115255241"/>
<reference evidence="3" key="2">
    <citation type="submission" date="2025-05" db="UniProtKB">
        <authorList>
            <consortium name="EnsemblMetazoa"/>
        </authorList>
    </citation>
    <scope>IDENTIFICATION</scope>
    <source>
        <strain evidence="3">Foshan</strain>
    </source>
</reference>
<dbReference type="EnsemblMetazoa" id="AALFPA23_000676.R552">
    <property type="protein sequence ID" value="AALFPA23_000676.P552"/>
    <property type="gene ID" value="AALFPA23_000676"/>
</dbReference>
<sequence length="857" mass="98533">MQLPTITPITEKWNLTKHRPVEPLALIMDHGLLVTMNSVRGQPKVSSAEHAVEIDSFSTTQRRLSECTRYFSKRDHQLPSSDNIIPTKKARFSSGHPEAPGGSVKLHSHQSTDLPGRDNTIKQPEMELKVVEGDMGFKIPTFVNNAPAIEVRCNRDTAHQEICAKTKKIYEKIANDFFCFRRIGVLKERCQNLQGVVKEQAKKLARPNLALEALENTFNPDQVDILLYKRKQAKEWSDNTITESLKTKFVCGKQGYEHVRRKYPLPTQRTLQKRMEDLNFDTEILDDVIELLKLKLNTMTPEDLDCGIVFDEMSIEEARSYSVADSKFFGDVTISGPAGTASHALVFMLVGVRSRWKQVVGYHFTGHTIFEEALKNIVFEIIEKVEAIGCKVCFITSDCGPSNKKLWNCLGLKFHKDKVLSSQPIAHPFDDTRTIEVIPDVIHVFKSTVQGWIKNEVLFLPADVVESCGFVSNEVRISHLRDLVHLEHQNLLKVSYGLTTRDVEFGKKRSNFDAMKVINSHKYVNSNVAAALKVYSNLENRPDFKKLFNFFIILDNYEEYSNTLTFYKSFRTFAFNIKVGHKKNWKPWQSALIMATNSILRLQNIFLNQKGYRFLLTSRFTQDCVENLFSQVRMRQKKPTALQFRNLLKSISISQFLNEVTGSSYDPDEREWLINFPTNVKQLKENKKHENSLIKKPSLDSKLIHMSNQSAYDRFDEAEKNAIYHITGMLVHKVAKNGSVCNDCVQTCLASDLMLASFANFTMFKDFTGQALVYVNEETFVYFLKLEIIFREQMSQNANSDVFNKLKTILESIPVTHFKSCHDIKTKLINKFIYFRLKTYEPKTVHKNKYDSRSMAV</sequence>